<reference evidence="2" key="1">
    <citation type="journal article" date="2019" name="Int. J. Syst. Evol. Microbiol.">
        <title>The Global Catalogue of Microorganisms (GCM) 10K type strain sequencing project: providing services to taxonomists for standard genome sequencing and annotation.</title>
        <authorList>
            <consortium name="The Broad Institute Genomics Platform"/>
            <consortium name="The Broad Institute Genome Sequencing Center for Infectious Disease"/>
            <person name="Wu L."/>
            <person name="Ma J."/>
        </authorList>
    </citation>
    <scope>NUCLEOTIDE SEQUENCE [LARGE SCALE GENOMIC DNA]</scope>
    <source>
        <strain evidence="2">JCM 11896</strain>
    </source>
</reference>
<name>A0ABP4IFT1_9PSEU</name>
<protein>
    <submittedName>
        <fullName evidence="1">Uncharacterized protein</fullName>
    </submittedName>
</protein>
<keyword evidence="2" id="KW-1185">Reference proteome</keyword>
<dbReference type="Proteomes" id="UP001501414">
    <property type="component" value="Unassembled WGS sequence"/>
</dbReference>
<evidence type="ECO:0000313" key="2">
    <source>
        <dbReference type="Proteomes" id="UP001501414"/>
    </source>
</evidence>
<gene>
    <name evidence="1" type="ORF">GCM10009613_25000</name>
</gene>
<comment type="caution">
    <text evidence="1">The sequence shown here is derived from an EMBL/GenBank/DDBJ whole genome shotgun (WGS) entry which is preliminary data.</text>
</comment>
<organism evidence="1 2">
    <name type="scientific">Pseudonocardia kongjuensis</name>
    <dbReference type="NCBI Taxonomy" id="102227"/>
    <lineage>
        <taxon>Bacteria</taxon>
        <taxon>Bacillati</taxon>
        <taxon>Actinomycetota</taxon>
        <taxon>Actinomycetes</taxon>
        <taxon>Pseudonocardiales</taxon>
        <taxon>Pseudonocardiaceae</taxon>
        <taxon>Pseudonocardia</taxon>
    </lineage>
</organism>
<proteinExistence type="predicted"/>
<accession>A0ABP4IFT1</accession>
<dbReference type="RefSeq" id="WP_344021697.1">
    <property type="nucleotide sequence ID" value="NZ_BAAAJK010000007.1"/>
</dbReference>
<sequence length="190" mass="20049">MGTAERTTTAGHELLLQLAGRVPDELLWRMRNWLAGGDSNALSATLPRTLLRHRIGITDDERALLAAVVVPGSPSRRLVDAVLPGSAGPPPAFGPGAADLAAWSAMSVVSSADGGELLIAARDDGARLLLVRGAERPVELTATLQRLLRVHGEHVPRVEVWVDDDPPTAYHRAACAAAVSLWSRSPVPTG</sequence>
<evidence type="ECO:0000313" key="1">
    <source>
        <dbReference type="EMBL" id="GAA1388116.1"/>
    </source>
</evidence>
<dbReference type="EMBL" id="BAAAJK010000007">
    <property type="protein sequence ID" value="GAA1388116.1"/>
    <property type="molecule type" value="Genomic_DNA"/>
</dbReference>